<dbReference type="AlphaFoldDB" id="A0A0B7KNU5"/>
<evidence type="ECO:0000313" key="10">
    <source>
        <dbReference type="EMBL" id="CEO56451.1"/>
    </source>
</evidence>
<dbReference type="InterPro" id="IPR052202">
    <property type="entry name" value="Yeast_MetPath_Reg"/>
</dbReference>
<dbReference type="PROSITE" id="PS00463">
    <property type="entry name" value="ZN2_CY6_FUNGAL_1"/>
    <property type="match status" value="1"/>
</dbReference>
<dbReference type="GO" id="GO:0043565">
    <property type="term" value="F:sequence-specific DNA binding"/>
    <property type="evidence" value="ECO:0007669"/>
    <property type="project" value="TreeGrafter"/>
</dbReference>
<dbReference type="Pfam" id="PF04082">
    <property type="entry name" value="Fungal_trans"/>
    <property type="match status" value="1"/>
</dbReference>
<dbReference type="GO" id="GO:0000981">
    <property type="term" value="F:DNA-binding transcription factor activity, RNA polymerase II-specific"/>
    <property type="evidence" value="ECO:0007669"/>
    <property type="project" value="InterPro"/>
</dbReference>
<dbReference type="SUPFAM" id="SSF57701">
    <property type="entry name" value="Zn2/Cys6 DNA-binding domain"/>
    <property type="match status" value="1"/>
</dbReference>
<organism evidence="10">
    <name type="scientific">Bionectria ochroleuca</name>
    <name type="common">Gliocladium roseum</name>
    <dbReference type="NCBI Taxonomy" id="29856"/>
    <lineage>
        <taxon>Eukaryota</taxon>
        <taxon>Fungi</taxon>
        <taxon>Dikarya</taxon>
        <taxon>Ascomycota</taxon>
        <taxon>Pezizomycotina</taxon>
        <taxon>Sordariomycetes</taxon>
        <taxon>Hypocreomycetidae</taxon>
        <taxon>Hypocreales</taxon>
        <taxon>Bionectriaceae</taxon>
        <taxon>Clonostachys</taxon>
    </lineage>
</organism>
<dbReference type="SMART" id="SM00906">
    <property type="entry name" value="Fungal_trans"/>
    <property type="match status" value="1"/>
</dbReference>
<accession>A0A0B7KNU5</accession>
<dbReference type="PANTHER" id="PTHR47782">
    <property type="entry name" value="ZN(II)2CYS6 TRANSCRIPTION FACTOR (EUROFUNG)-RELATED"/>
    <property type="match status" value="1"/>
</dbReference>
<evidence type="ECO:0000259" key="9">
    <source>
        <dbReference type="PROSITE" id="PS50048"/>
    </source>
</evidence>
<dbReference type="GO" id="GO:0008270">
    <property type="term" value="F:zinc ion binding"/>
    <property type="evidence" value="ECO:0007669"/>
    <property type="project" value="InterPro"/>
</dbReference>
<keyword evidence="3" id="KW-0862">Zinc</keyword>
<keyword evidence="4" id="KW-0805">Transcription regulation</keyword>
<dbReference type="GO" id="GO:0006351">
    <property type="term" value="P:DNA-templated transcription"/>
    <property type="evidence" value="ECO:0007669"/>
    <property type="project" value="InterPro"/>
</dbReference>
<dbReference type="InterPro" id="IPR001138">
    <property type="entry name" value="Zn2Cys6_DnaBD"/>
</dbReference>
<evidence type="ECO:0000256" key="8">
    <source>
        <dbReference type="SAM" id="MobiDB-lite"/>
    </source>
</evidence>
<feature type="domain" description="Zn(2)-C6 fungal-type" evidence="9">
    <location>
        <begin position="16"/>
        <end position="46"/>
    </location>
</feature>
<protein>
    <recommendedName>
        <fullName evidence="9">Zn(2)-C6 fungal-type domain-containing protein</fullName>
    </recommendedName>
</protein>
<dbReference type="GO" id="GO:0045944">
    <property type="term" value="P:positive regulation of transcription by RNA polymerase II"/>
    <property type="evidence" value="ECO:0007669"/>
    <property type="project" value="TreeGrafter"/>
</dbReference>
<dbReference type="EMBL" id="CDPU01000067">
    <property type="protein sequence ID" value="CEO56451.1"/>
    <property type="molecule type" value="Genomic_DNA"/>
</dbReference>
<feature type="region of interest" description="Disordered" evidence="8">
    <location>
        <begin position="84"/>
        <end position="104"/>
    </location>
</feature>
<dbReference type="CDD" id="cd12148">
    <property type="entry name" value="fungal_TF_MHR"/>
    <property type="match status" value="1"/>
</dbReference>
<dbReference type="PROSITE" id="PS50048">
    <property type="entry name" value="ZN2_CY6_FUNGAL_2"/>
    <property type="match status" value="1"/>
</dbReference>
<evidence type="ECO:0000256" key="5">
    <source>
        <dbReference type="ARBA" id="ARBA00023125"/>
    </source>
</evidence>
<evidence type="ECO:0000256" key="6">
    <source>
        <dbReference type="ARBA" id="ARBA00023163"/>
    </source>
</evidence>
<dbReference type="CDD" id="cd00067">
    <property type="entry name" value="GAL4"/>
    <property type="match status" value="1"/>
</dbReference>
<dbReference type="Pfam" id="PF00172">
    <property type="entry name" value="Zn_clus"/>
    <property type="match status" value="1"/>
</dbReference>
<dbReference type="PANTHER" id="PTHR47782:SF14">
    <property type="entry name" value="ZN(II)2CYS6 TRANSCRIPTION FACTOR (EUROFUNG)"/>
    <property type="match status" value="1"/>
</dbReference>
<evidence type="ECO:0000256" key="1">
    <source>
        <dbReference type="ARBA" id="ARBA00004123"/>
    </source>
</evidence>
<keyword evidence="5" id="KW-0238">DNA-binding</keyword>
<keyword evidence="7" id="KW-0539">Nucleus</keyword>
<dbReference type="GO" id="GO:0005634">
    <property type="term" value="C:nucleus"/>
    <property type="evidence" value="ECO:0007669"/>
    <property type="project" value="UniProtKB-SubCell"/>
</dbReference>
<keyword evidence="6" id="KW-0804">Transcription</keyword>
<reference evidence="10" key="1">
    <citation type="submission" date="2015-01" db="EMBL/GenBank/DDBJ databases">
        <authorList>
            <person name="Durling Mikael"/>
        </authorList>
    </citation>
    <scope>NUCLEOTIDE SEQUENCE</scope>
</reference>
<keyword evidence="2" id="KW-0479">Metal-binding</keyword>
<sequence>MDHQYEAAPTPSVSKACSRCRARKVKCDMLVPQCSTCTKQNEDCNIVDYVSYPYAEIEKLQNQVAVLHAKLAEAASTARIQDTVATGPSVDGPAPQDPQYSQNEAAADDVLKEAEEVGILAVAGSNQQSQTTYAGSATGSTFVRIFFKQLHFLPYTTLFTQEGSLDLTSMTATAGLPPFTIAKLLWNVYIARIHIWWPFLSLYSLRQAIQHIYKDPSRCNEFQKFTVFLVFALGSRESLENEDYKQMRDLNSPIAYFKTGLRFFAQFGDHDRQIFNIQAVLLLGVWMLHSNSSSHISDLWQMSRYAMSMALETGLHRHNKTWCFPQDELEIRNRTWWSVYALERQVAVFTGRVLSVRDHAVQALMASPSSIDQLTESEARAAPVFHSSKTLPFNLIVQLRRIAGRVLESIYIARGPDGRCPTASFQDICNMSKEIHRDLEEWKKQLDDSRLKSSREHSELKIEYCIILLLLNRPSPTFMVPSREMLSICSGAASSAIRHWHKLAVDYGISAACPSPRQLHSILLVGLAALYCDWQSTMVTSSVTSSVSSRASMAPHRHGQETAVVLDLLERGIKLINEPALSKFRDLFHAARLKVYGPLSSKNHLRVDSDDSNAFAQPAQFWNPPSDPASMYGVQNPMEAMEDGLDAYRNEVTDLFDAGVLDIDNMLSNWYDAIMS</sequence>
<dbReference type="SMART" id="SM00066">
    <property type="entry name" value="GAL4"/>
    <property type="match status" value="1"/>
</dbReference>
<evidence type="ECO:0000256" key="7">
    <source>
        <dbReference type="ARBA" id="ARBA00023242"/>
    </source>
</evidence>
<evidence type="ECO:0000256" key="3">
    <source>
        <dbReference type="ARBA" id="ARBA00022833"/>
    </source>
</evidence>
<proteinExistence type="predicted"/>
<comment type="subcellular location">
    <subcellularLocation>
        <location evidence="1">Nucleus</location>
    </subcellularLocation>
</comment>
<gene>
    <name evidence="10" type="ORF">BN869_000012509_1</name>
</gene>
<dbReference type="InterPro" id="IPR036864">
    <property type="entry name" value="Zn2-C6_fun-type_DNA-bd_sf"/>
</dbReference>
<evidence type="ECO:0000256" key="4">
    <source>
        <dbReference type="ARBA" id="ARBA00023015"/>
    </source>
</evidence>
<evidence type="ECO:0000256" key="2">
    <source>
        <dbReference type="ARBA" id="ARBA00022723"/>
    </source>
</evidence>
<name>A0A0B7KNU5_BIOOC</name>
<dbReference type="InterPro" id="IPR007219">
    <property type="entry name" value="XnlR_reg_dom"/>
</dbReference>
<dbReference type="Gene3D" id="4.10.240.10">
    <property type="entry name" value="Zn(2)-C6 fungal-type DNA-binding domain"/>
    <property type="match status" value="1"/>
</dbReference>